<dbReference type="Proteomes" id="UP000271889">
    <property type="component" value="Unassembled WGS sequence"/>
</dbReference>
<evidence type="ECO:0000313" key="2">
    <source>
        <dbReference type="EMBL" id="VDK52286.1"/>
    </source>
</evidence>
<accession>A0A3P6QMJ9</accession>
<keyword evidence="3" id="KW-1185">Reference proteome</keyword>
<protein>
    <submittedName>
        <fullName evidence="2">Uncharacterized protein</fullName>
    </submittedName>
</protein>
<proteinExistence type="predicted"/>
<name>A0A3P6QMJ9_CYLGO</name>
<dbReference type="AlphaFoldDB" id="A0A3P6QMJ9"/>
<feature type="region of interest" description="Disordered" evidence="1">
    <location>
        <begin position="1"/>
        <end position="20"/>
    </location>
</feature>
<evidence type="ECO:0000256" key="1">
    <source>
        <dbReference type="SAM" id="MobiDB-lite"/>
    </source>
</evidence>
<gene>
    <name evidence="2" type="ORF">CGOC_LOCUS2312</name>
</gene>
<organism evidence="2 3">
    <name type="scientific">Cylicostephanus goldi</name>
    <name type="common">Nematode worm</name>
    <dbReference type="NCBI Taxonomy" id="71465"/>
    <lineage>
        <taxon>Eukaryota</taxon>
        <taxon>Metazoa</taxon>
        <taxon>Ecdysozoa</taxon>
        <taxon>Nematoda</taxon>
        <taxon>Chromadorea</taxon>
        <taxon>Rhabditida</taxon>
        <taxon>Rhabditina</taxon>
        <taxon>Rhabditomorpha</taxon>
        <taxon>Strongyloidea</taxon>
        <taxon>Strongylidae</taxon>
        <taxon>Cylicostephanus</taxon>
    </lineage>
</organism>
<evidence type="ECO:0000313" key="3">
    <source>
        <dbReference type="Proteomes" id="UP000271889"/>
    </source>
</evidence>
<dbReference type="OrthoDB" id="9990676at2759"/>
<dbReference type="EMBL" id="UYRV01005101">
    <property type="protein sequence ID" value="VDK52286.1"/>
    <property type="molecule type" value="Genomic_DNA"/>
</dbReference>
<reference evidence="2 3" key="1">
    <citation type="submission" date="2018-11" db="EMBL/GenBank/DDBJ databases">
        <authorList>
            <consortium name="Pathogen Informatics"/>
        </authorList>
    </citation>
    <scope>NUCLEOTIDE SEQUENCE [LARGE SCALE GENOMIC DNA]</scope>
</reference>
<feature type="compositionally biased region" description="Basic residues" evidence="1">
    <location>
        <begin position="1"/>
        <end position="12"/>
    </location>
</feature>
<sequence length="146" mass="16607">MFRRGSARRKRSANPPTEVLAPPSFSPLTTKIYVIYGDSEGKDLQYLPNVSSIFFLEFAMERQMLWMDVLPELQSFAFHSGFDIEWIDPLSERGKLSEAMCLLGDKYGTIGPPSEMLKEEFEAVRAAVFEQSAGESFLFKTSLLHR</sequence>